<protein>
    <recommendedName>
        <fullName evidence="3">Acetyl-CoA carboxylase biotin carboxyl carrier protein subunit</fullName>
    </recommendedName>
</protein>
<evidence type="ECO:0000313" key="1">
    <source>
        <dbReference type="EMBL" id="ONH32283.1"/>
    </source>
</evidence>
<keyword evidence="2" id="KW-1185">Reference proteome</keyword>
<name>A0A1V2IGE9_9ACTN</name>
<evidence type="ECO:0008006" key="3">
    <source>
        <dbReference type="Google" id="ProtNLM"/>
    </source>
</evidence>
<dbReference type="InterPro" id="IPR032716">
    <property type="entry name" value="ACC_epsilon"/>
</dbReference>
<dbReference type="EMBL" id="MOMC01000012">
    <property type="protein sequence ID" value="ONH32283.1"/>
    <property type="molecule type" value="Genomic_DNA"/>
</dbReference>
<reference evidence="2" key="1">
    <citation type="submission" date="2016-10" db="EMBL/GenBank/DDBJ databases">
        <title>Frankia sp. NRRL B-16386 Genome sequencing.</title>
        <authorList>
            <person name="Ghodhbane-Gtari F."/>
            <person name="Swanson E."/>
            <person name="Gueddou A."/>
            <person name="Hezbri K."/>
            <person name="Ktari K."/>
            <person name="Nouioui I."/>
            <person name="Morris K."/>
            <person name="Simpson S."/>
            <person name="Abebe-Akele F."/>
            <person name="Thomas K."/>
            <person name="Gtari M."/>
            <person name="Tisa L.S."/>
        </authorList>
    </citation>
    <scope>NUCLEOTIDE SEQUENCE [LARGE SCALE GENOMIC DNA]</scope>
    <source>
        <strain evidence="2">NRRL B-16386</strain>
    </source>
</reference>
<gene>
    <name evidence="1" type="ORF">BL253_06105</name>
</gene>
<dbReference type="RefSeq" id="WP_076814326.1">
    <property type="nucleotide sequence ID" value="NZ_MOMC01000012.1"/>
</dbReference>
<evidence type="ECO:0000313" key="2">
    <source>
        <dbReference type="Proteomes" id="UP000188929"/>
    </source>
</evidence>
<dbReference type="STRING" id="1834516.BL253_06105"/>
<accession>A0A1V2IGE9</accession>
<organism evidence="1 2">
    <name type="scientific">Pseudofrankia asymbiotica</name>
    <dbReference type="NCBI Taxonomy" id="1834516"/>
    <lineage>
        <taxon>Bacteria</taxon>
        <taxon>Bacillati</taxon>
        <taxon>Actinomycetota</taxon>
        <taxon>Actinomycetes</taxon>
        <taxon>Frankiales</taxon>
        <taxon>Frankiaceae</taxon>
        <taxon>Pseudofrankia</taxon>
    </lineage>
</organism>
<dbReference type="Pfam" id="PF13822">
    <property type="entry name" value="ACC_epsilon"/>
    <property type="match status" value="1"/>
</dbReference>
<dbReference type="GO" id="GO:0003989">
    <property type="term" value="F:acetyl-CoA carboxylase activity"/>
    <property type="evidence" value="ECO:0007669"/>
    <property type="project" value="InterPro"/>
</dbReference>
<comment type="caution">
    <text evidence="1">The sequence shown here is derived from an EMBL/GenBank/DDBJ whole genome shotgun (WGS) entry which is preliminary data.</text>
</comment>
<sequence>MAENEPAEPRRPLLKLVRGDATPEEIAAIVAVLAAHAAAAAAVPAPRAPRSVWADRSRGLRIASGPGAGGWRRAGILGGMRTG</sequence>
<proteinExistence type="predicted"/>
<dbReference type="GO" id="GO:0004658">
    <property type="term" value="F:propionyl-CoA carboxylase activity"/>
    <property type="evidence" value="ECO:0007669"/>
    <property type="project" value="InterPro"/>
</dbReference>
<dbReference type="AlphaFoldDB" id="A0A1V2IGE9"/>
<dbReference type="OrthoDB" id="4300992at2"/>
<dbReference type="Proteomes" id="UP000188929">
    <property type="component" value="Unassembled WGS sequence"/>
</dbReference>